<keyword evidence="6" id="KW-0675">Receptor</keyword>
<feature type="transmembrane region" description="Helical" evidence="9">
    <location>
        <begin position="100"/>
        <end position="120"/>
    </location>
</feature>
<feature type="region of interest" description="Disordered" evidence="8">
    <location>
        <begin position="241"/>
        <end position="260"/>
    </location>
</feature>
<dbReference type="Pfam" id="PF00001">
    <property type="entry name" value="7tm_1"/>
    <property type="match status" value="1"/>
</dbReference>
<feature type="compositionally biased region" description="Polar residues" evidence="8">
    <location>
        <begin position="241"/>
        <end position="253"/>
    </location>
</feature>
<evidence type="ECO:0000256" key="7">
    <source>
        <dbReference type="ARBA" id="ARBA00023224"/>
    </source>
</evidence>
<protein>
    <submittedName>
        <fullName evidence="13">G_PROTEIN_RECEP_F1_2 domain-containing protein</fullName>
    </submittedName>
</protein>
<feature type="domain" description="G-protein coupled receptors family 1 profile" evidence="10">
    <location>
        <begin position="39"/>
        <end position="218"/>
    </location>
</feature>
<evidence type="ECO:0000256" key="5">
    <source>
        <dbReference type="ARBA" id="ARBA00023136"/>
    </source>
</evidence>
<dbReference type="WBParaSite" id="ECPE_0000422201-mRNA-1">
    <property type="protein sequence ID" value="ECPE_0000422201-mRNA-1"/>
    <property type="gene ID" value="ECPE_0000422201"/>
</dbReference>
<evidence type="ECO:0000256" key="9">
    <source>
        <dbReference type="SAM" id="Phobius"/>
    </source>
</evidence>
<evidence type="ECO:0000256" key="4">
    <source>
        <dbReference type="ARBA" id="ARBA00023040"/>
    </source>
</evidence>
<evidence type="ECO:0000313" key="13">
    <source>
        <dbReference type="WBParaSite" id="ECPE_0000422201-mRNA-1"/>
    </source>
</evidence>
<keyword evidence="5 9" id="KW-0472">Membrane</keyword>
<sequence>MDVNGSFTMESVNAANIWSLADTFLMVYASLLLIIGIPGNIICGIIMGGNKANRLTTRILMVILSIADTGVLLTAVLRYWSIKIFDWDLRNDGPISCKLHVFSVAFSTDFAVGSLCAIAVERLLVVAFPHRANNVVTVTSVVLGMTSFGVLIAVKNLIHFWMMGMHSTAPTGENQTTIDIPGVEEENTYPLRCLSGPSYRTLFRLFMKIDFVSFAVLPSHSNLPDRVHIVAPKPCAPTNGESANNFPQINVTTVPHDEGI</sequence>
<dbReference type="Gene3D" id="1.20.1070.10">
    <property type="entry name" value="Rhodopsin 7-helix transmembrane proteins"/>
    <property type="match status" value="1"/>
</dbReference>
<evidence type="ECO:0000256" key="1">
    <source>
        <dbReference type="ARBA" id="ARBA00004141"/>
    </source>
</evidence>
<dbReference type="Proteomes" id="UP000272942">
    <property type="component" value="Unassembled WGS sequence"/>
</dbReference>
<accession>A0A183AB79</accession>
<dbReference type="AlphaFoldDB" id="A0A183AB79"/>
<evidence type="ECO:0000313" key="11">
    <source>
        <dbReference type="EMBL" id="VDP71945.1"/>
    </source>
</evidence>
<evidence type="ECO:0000256" key="3">
    <source>
        <dbReference type="ARBA" id="ARBA00022989"/>
    </source>
</evidence>
<dbReference type="InterPro" id="IPR000276">
    <property type="entry name" value="GPCR_Rhodpsn"/>
</dbReference>
<comment type="subcellular location">
    <subcellularLocation>
        <location evidence="1">Membrane</location>
        <topology evidence="1">Multi-pass membrane protein</topology>
    </subcellularLocation>
</comment>
<keyword evidence="2 9" id="KW-0812">Transmembrane</keyword>
<reference evidence="13" key="1">
    <citation type="submission" date="2016-06" db="UniProtKB">
        <authorList>
            <consortium name="WormBaseParasite"/>
        </authorList>
    </citation>
    <scope>IDENTIFICATION</scope>
</reference>
<keyword evidence="4" id="KW-0297">G-protein coupled receptor</keyword>
<feature type="transmembrane region" description="Helical" evidence="9">
    <location>
        <begin position="132"/>
        <end position="154"/>
    </location>
</feature>
<organism evidence="13">
    <name type="scientific">Echinostoma caproni</name>
    <dbReference type="NCBI Taxonomy" id="27848"/>
    <lineage>
        <taxon>Eukaryota</taxon>
        <taxon>Metazoa</taxon>
        <taxon>Spiralia</taxon>
        <taxon>Lophotrochozoa</taxon>
        <taxon>Platyhelminthes</taxon>
        <taxon>Trematoda</taxon>
        <taxon>Digenea</taxon>
        <taxon>Plagiorchiida</taxon>
        <taxon>Echinostomata</taxon>
        <taxon>Echinostomatoidea</taxon>
        <taxon>Echinostomatidae</taxon>
        <taxon>Echinostoma</taxon>
    </lineage>
</organism>
<evidence type="ECO:0000256" key="8">
    <source>
        <dbReference type="SAM" id="MobiDB-lite"/>
    </source>
</evidence>
<dbReference type="PANTHER" id="PTHR24243:SF230">
    <property type="entry name" value="G-PROTEIN COUPLED RECEPTORS FAMILY 1 PROFILE DOMAIN-CONTAINING PROTEIN"/>
    <property type="match status" value="1"/>
</dbReference>
<feature type="transmembrane region" description="Helical" evidence="9">
    <location>
        <begin position="59"/>
        <end position="80"/>
    </location>
</feature>
<dbReference type="OrthoDB" id="9983318at2759"/>
<gene>
    <name evidence="11" type="ORF">ECPE_LOCUS4214</name>
</gene>
<keyword evidence="12" id="KW-1185">Reference proteome</keyword>
<keyword evidence="7" id="KW-0807">Transducer</keyword>
<reference evidence="11 12" key="2">
    <citation type="submission" date="2018-11" db="EMBL/GenBank/DDBJ databases">
        <authorList>
            <consortium name="Pathogen Informatics"/>
        </authorList>
    </citation>
    <scope>NUCLEOTIDE SEQUENCE [LARGE SCALE GENOMIC DNA]</scope>
    <source>
        <strain evidence="11 12">Egypt</strain>
    </source>
</reference>
<feature type="transmembrane region" description="Helical" evidence="9">
    <location>
        <begin position="25"/>
        <end position="47"/>
    </location>
</feature>
<dbReference type="EMBL" id="UZAN01041091">
    <property type="protein sequence ID" value="VDP71945.1"/>
    <property type="molecule type" value="Genomic_DNA"/>
</dbReference>
<name>A0A183AB79_9TREM</name>
<keyword evidence="3 9" id="KW-1133">Transmembrane helix</keyword>
<evidence type="ECO:0000256" key="2">
    <source>
        <dbReference type="ARBA" id="ARBA00022692"/>
    </source>
</evidence>
<evidence type="ECO:0000256" key="6">
    <source>
        <dbReference type="ARBA" id="ARBA00023170"/>
    </source>
</evidence>
<dbReference type="PANTHER" id="PTHR24243">
    <property type="entry name" value="G-PROTEIN COUPLED RECEPTOR"/>
    <property type="match status" value="1"/>
</dbReference>
<evidence type="ECO:0000313" key="12">
    <source>
        <dbReference type="Proteomes" id="UP000272942"/>
    </source>
</evidence>
<dbReference type="CDD" id="cd00637">
    <property type="entry name" value="7tm_classA_rhodopsin-like"/>
    <property type="match status" value="1"/>
</dbReference>
<dbReference type="SUPFAM" id="SSF81321">
    <property type="entry name" value="Family A G protein-coupled receptor-like"/>
    <property type="match status" value="1"/>
</dbReference>
<dbReference type="InterPro" id="IPR017452">
    <property type="entry name" value="GPCR_Rhodpsn_7TM"/>
</dbReference>
<dbReference type="PROSITE" id="PS50262">
    <property type="entry name" value="G_PROTEIN_RECEP_F1_2"/>
    <property type="match status" value="1"/>
</dbReference>
<proteinExistence type="predicted"/>
<dbReference type="PRINTS" id="PR00237">
    <property type="entry name" value="GPCRRHODOPSN"/>
</dbReference>
<dbReference type="GO" id="GO:0004930">
    <property type="term" value="F:G protein-coupled receptor activity"/>
    <property type="evidence" value="ECO:0007669"/>
    <property type="project" value="UniProtKB-KW"/>
</dbReference>
<evidence type="ECO:0000259" key="10">
    <source>
        <dbReference type="PROSITE" id="PS50262"/>
    </source>
</evidence>
<dbReference type="GO" id="GO:0005886">
    <property type="term" value="C:plasma membrane"/>
    <property type="evidence" value="ECO:0007669"/>
    <property type="project" value="TreeGrafter"/>
</dbReference>